<protein>
    <recommendedName>
        <fullName evidence="17">Phosphomevalonate kinase</fullName>
        <ecNumber evidence="3">2.7.4.2</ecNumber>
    </recommendedName>
</protein>
<keyword evidence="7" id="KW-0808">Transferase</keyword>
<evidence type="ECO:0000256" key="9">
    <source>
        <dbReference type="ARBA" id="ARBA00022777"/>
    </source>
</evidence>
<evidence type="ECO:0000256" key="1">
    <source>
        <dbReference type="ARBA" id="ARBA00004514"/>
    </source>
</evidence>
<dbReference type="PANTHER" id="PTHR13101:SF1">
    <property type="entry name" value="PHOSPHOMEVALONATE KINASE"/>
    <property type="match status" value="1"/>
</dbReference>
<proteinExistence type="predicted"/>
<evidence type="ECO:0000256" key="8">
    <source>
        <dbReference type="ARBA" id="ARBA00022741"/>
    </source>
</evidence>
<dbReference type="UniPathway" id="UPA00057">
    <property type="reaction ID" value="UER00099"/>
</dbReference>
<organism evidence="18">
    <name type="scientific">Timema cristinae</name>
    <name type="common">Walking stick</name>
    <dbReference type="NCBI Taxonomy" id="61476"/>
    <lineage>
        <taxon>Eukaryota</taxon>
        <taxon>Metazoa</taxon>
        <taxon>Ecdysozoa</taxon>
        <taxon>Arthropoda</taxon>
        <taxon>Hexapoda</taxon>
        <taxon>Insecta</taxon>
        <taxon>Pterygota</taxon>
        <taxon>Neoptera</taxon>
        <taxon>Polyneoptera</taxon>
        <taxon>Phasmatodea</taxon>
        <taxon>Timematodea</taxon>
        <taxon>Timematoidea</taxon>
        <taxon>Timematidae</taxon>
        <taxon>Timema</taxon>
    </lineage>
</organism>
<keyword evidence="6" id="KW-0153">Cholesterol metabolism</keyword>
<keyword evidence="15" id="KW-1207">Sterol metabolism</keyword>
<evidence type="ECO:0000256" key="5">
    <source>
        <dbReference type="ARBA" id="ARBA00022516"/>
    </source>
</evidence>
<dbReference type="InterPro" id="IPR005919">
    <property type="entry name" value="Pmev_kin_anim"/>
</dbReference>
<evidence type="ECO:0000256" key="2">
    <source>
        <dbReference type="ARBA" id="ARBA00005017"/>
    </source>
</evidence>
<dbReference type="GO" id="GO:0005524">
    <property type="term" value="F:ATP binding"/>
    <property type="evidence" value="ECO:0007669"/>
    <property type="project" value="UniProtKB-KW"/>
</dbReference>
<evidence type="ECO:0000256" key="3">
    <source>
        <dbReference type="ARBA" id="ARBA00012958"/>
    </source>
</evidence>
<dbReference type="AlphaFoldDB" id="A0A7R9GQU4"/>
<keyword evidence="14" id="KW-0443">Lipid metabolism</keyword>
<evidence type="ECO:0000256" key="12">
    <source>
        <dbReference type="ARBA" id="ARBA00022955"/>
    </source>
</evidence>
<evidence type="ECO:0000256" key="15">
    <source>
        <dbReference type="ARBA" id="ARBA00023166"/>
    </source>
</evidence>
<keyword evidence="9" id="KW-0418">Kinase</keyword>
<comment type="subcellular location">
    <subcellularLocation>
        <location evidence="1">Cytoplasm</location>
        <location evidence="1">Cytosol</location>
    </subcellularLocation>
</comment>
<dbReference type="GO" id="GO:0006695">
    <property type="term" value="P:cholesterol biosynthetic process"/>
    <property type="evidence" value="ECO:0007669"/>
    <property type="project" value="UniProtKB-KW"/>
</dbReference>
<evidence type="ECO:0000256" key="6">
    <source>
        <dbReference type="ARBA" id="ARBA00022548"/>
    </source>
</evidence>
<dbReference type="GO" id="GO:0004631">
    <property type="term" value="F:phosphomevalonate kinase activity"/>
    <property type="evidence" value="ECO:0007669"/>
    <property type="project" value="UniProtKB-EC"/>
</dbReference>
<dbReference type="PANTHER" id="PTHR13101">
    <property type="entry name" value="PHOSPHOMEVALONATE KINASE"/>
    <property type="match status" value="1"/>
</dbReference>
<evidence type="ECO:0000256" key="4">
    <source>
        <dbReference type="ARBA" id="ARBA00022490"/>
    </source>
</evidence>
<dbReference type="GO" id="GO:0005829">
    <property type="term" value="C:cytosol"/>
    <property type="evidence" value="ECO:0007669"/>
    <property type="project" value="UniProtKB-SubCell"/>
</dbReference>
<evidence type="ECO:0000256" key="13">
    <source>
        <dbReference type="ARBA" id="ARBA00023011"/>
    </source>
</evidence>
<reference evidence="18" key="1">
    <citation type="submission" date="2020-11" db="EMBL/GenBank/DDBJ databases">
        <authorList>
            <person name="Tran Van P."/>
        </authorList>
    </citation>
    <scope>NUCLEOTIDE SEQUENCE</scope>
</reference>
<keyword evidence="13" id="KW-0756">Sterol biosynthesis</keyword>
<name>A0A7R9GQU4_TIMCR</name>
<keyword evidence="12" id="KW-0752">Steroid biosynthesis</keyword>
<keyword evidence="11" id="KW-0067">ATP-binding</keyword>
<keyword evidence="5" id="KW-0444">Lipid biosynthesis</keyword>
<evidence type="ECO:0000256" key="10">
    <source>
        <dbReference type="ARBA" id="ARBA00022778"/>
    </source>
</evidence>
<sequence length="317" mass="37064">MRSVPLLSYSHPRHNSFSGYTHQRHSSFLGFIRQRHKSVLGYTHQKHNIVLVSNHKRHNSIFGYKNQRHSSVLGFTRQRHKSVLGSTHQRHNGVSGSTHQRLISILDYNNQRHSSALGFTLQRHSSALGFTLQRHSSALGFTLQRHSSALGFTLQRHNKPEKSVLMRISAPIKSHWSKMHNLDFEALQGTSEYKEKYRKAMIEWGENIRREDYGYFCRAAIDMFHAIEKPVWIVSDIRRKSDLQWFRENFGNIVKCMRMNSSDNIRTQRGWVFTPGVDDVESECGLDDVTDWDWLIYNNGDQEEYEAALKPVLEWLK</sequence>
<keyword evidence="8" id="KW-0547">Nucleotide-binding</keyword>
<dbReference type="EC" id="2.7.4.2" evidence="3"/>
<keyword evidence="10" id="KW-0152">Cholesterol biosynthesis</keyword>
<evidence type="ECO:0000256" key="17">
    <source>
        <dbReference type="ARBA" id="ARBA00034549"/>
    </source>
</evidence>
<evidence type="ECO:0000313" key="18">
    <source>
        <dbReference type="EMBL" id="CAD7394126.1"/>
    </source>
</evidence>
<dbReference type="InterPro" id="IPR027417">
    <property type="entry name" value="P-loop_NTPase"/>
</dbReference>
<accession>A0A7R9GQU4</accession>
<evidence type="ECO:0000256" key="14">
    <source>
        <dbReference type="ARBA" id="ARBA00023098"/>
    </source>
</evidence>
<evidence type="ECO:0000256" key="11">
    <source>
        <dbReference type="ARBA" id="ARBA00022840"/>
    </source>
</evidence>
<comment type="pathway">
    <text evidence="2">Isoprenoid biosynthesis; isopentenyl diphosphate biosynthesis via mevalonate pathway; isopentenyl diphosphate from (R)-mevalonate: step 2/3.</text>
</comment>
<keyword evidence="16" id="KW-0753">Steroid metabolism</keyword>
<dbReference type="GO" id="GO:0019287">
    <property type="term" value="P:isopentenyl diphosphate biosynthetic process, mevalonate pathway"/>
    <property type="evidence" value="ECO:0007669"/>
    <property type="project" value="UniProtKB-UniPathway"/>
</dbReference>
<dbReference type="EMBL" id="OC316885">
    <property type="protein sequence ID" value="CAD7394126.1"/>
    <property type="molecule type" value="Genomic_DNA"/>
</dbReference>
<gene>
    <name evidence="18" type="ORF">TCEB3V08_LOCUS2064</name>
</gene>
<dbReference type="NCBIfam" id="TIGR01223">
    <property type="entry name" value="Pmev_kin_anim"/>
    <property type="match status" value="1"/>
</dbReference>
<evidence type="ECO:0000256" key="7">
    <source>
        <dbReference type="ARBA" id="ARBA00022679"/>
    </source>
</evidence>
<dbReference type="Gene3D" id="3.40.50.300">
    <property type="entry name" value="P-loop containing nucleotide triphosphate hydrolases"/>
    <property type="match status" value="1"/>
</dbReference>
<evidence type="ECO:0000256" key="16">
    <source>
        <dbReference type="ARBA" id="ARBA00023221"/>
    </source>
</evidence>
<dbReference type="Pfam" id="PF04275">
    <property type="entry name" value="P-mevalo_kinase"/>
    <property type="match status" value="1"/>
</dbReference>
<keyword evidence="4" id="KW-0963">Cytoplasm</keyword>